<gene>
    <name evidence="4" type="ORF">BD324DRAFT_612195</name>
</gene>
<dbReference type="AlphaFoldDB" id="A0A1Y1US15"/>
<comment type="caution">
    <text evidence="4">The sequence shown here is derived from an EMBL/GenBank/DDBJ whole genome shotgun (WGS) entry which is preliminary data.</text>
</comment>
<dbReference type="EMBL" id="NBSH01000001">
    <property type="protein sequence ID" value="ORX40820.1"/>
    <property type="molecule type" value="Genomic_DNA"/>
</dbReference>
<keyword evidence="2" id="KW-1133">Transmembrane helix</keyword>
<dbReference type="RefSeq" id="XP_021874499.1">
    <property type="nucleotide sequence ID" value="XM_022014367.1"/>
</dbReference>
<keyword evidence="5" id="KW-1185">Reference proteome</keyword>
<reference evidence="4 5" key="1">
    <citation type="submission" date="2017-03" db="EMBL/GenBank/DDBJ databases">
        <title>Widespread Adenine N6-methylation of Active Genes in Fungi.</title>
        <authorList>
            <consortium name="DOE Joint Genome Institute"/>
            <person name="Mondo S.J."/>
            <person name="Dannebaum R.O."/>
            <person name="Kuo R.C."/>
            <person name="Louie K.B."/>
            <person name="Bewick A.J."/>
            <person name="Labutti K."/>
            <person name="Haridas S."/>
            <person name="Kuo A."/>
            <person name="Salamov A."/>
            <person name="Ahrendt S.R."/>
            <person name="Lau R."/>
            <person name="Bowen B.P."/>
            <person name="Lipzen A."/>
            <person name="Sullivan W."/>
            <person name="Andreopoulos W.B."/>
            <person name="Clum A."/>
            <person name="Lindquist E."/>
            <person name="Daum C."/>
            <person name="Northen T.R."/>
            <person name="Ramamoorthy G."/>
            <person name="Schmitz R.J."/>
            <person name="Gryganskyi A."/>
            <person name="Culley D."/>
            <person name="Magnuson J."/>
            <person name="James T.Y."/>
            <person name="O'Malley M.A."/>
            <person name="Stajich J.E."/>
            <person name="Spatafora J.W."/>
            <person name="Visel A."/>
            <person name="Grigoriev I.V."/>
        </authorList>
    </citation>
    <scope>NUCLEOTIDE SEQUENCE [LARGE SCALE GENOMIC DNA]</scope>
    <source>
        <strain evidence="4 5">NRRL Y-17943</strain>
    </source>
</reference>
<protein>
    <recommendedName>
        <fullName evidence="6">Mid2 domain-containing protein</fullName>
    </recommendedName>
</protein>
<organism evidence="4 5">
    <name type="scientific">Kockovaella imperatae</name>
    <dbReference type="NCBI Taxonomy" id="4999"/>
    <lineage>
        <taxon>Eukaryota</taxon>
        <taxon>Fungi</taxon>
        <taxon>Dikarya</taxon>
        <taxon>Basidiomycota</taxon>
        <taxon>Agaricomycotina</taxon>
        <taxon>Tremellomycetes</taxon>
        <taxon>Tremellales</taxon>
        <taxon>Cuniculitremaceae</taxon>
        <taxon>Kockovaella</taxon>
    </lineage>
</organism>
<feature type="compositionally biased region" description="Polar residues" evidence="1">
    <location>
        <begin position="302"/>
        <end position="312"/>
    </location>
</feature>
<keyword evidence="2" id="KW-0472">Membrane</keyword>
<dbReference type="OrthoDB" id="2562067at2759"/>
<evidence type="ECO:0000256" key="3">
    <source>
        <dbReference type="SAM" id="SignalP"/>
    </source>
</evidence>
<evidence type="ECO:0000256" key="1">
    <source>
        <dbReference type="SAM" id="MobiDB-lite"/>
    </source>
</evidence>
<feature type="signal peptide" evidence="3">
    <location>
        <begin position="1"/>
        <end position="20"/>
    </location>
</feature>
<evidence type="ECO:0008006" key="6">
    <source>
        <dbReference type="Google" id="ProtNLM"/>
    </source>
</evidence>
<feature type="region of interest" description="Disordered" evidence="1">
    <location>
        <begin position="297"/>
        <end position="318"/>
    </location>
</feature>
<evidence type="ECO:0000256" key="2">
    <source>
        <dbReference type="SAM" id="Phobius"/>
    </source>
</evidence>
<keyword evidence="3" id="KW-0732">Signal</keyword>
<feature type="chain" id="PRO_5013141394" description="Mid2 domain-containing protein" evidence="3">
    <location>
        <begin position="21"/>
        <end position="390"/>
    </location>
</feature>
<feature type="transmembrane region" description="Helical" evidence="2">
    <location>
        <begin position="248"/>
        <end position="271"/>
    </location>
</feature>
<keyword evidence="2" id="KW-0812">Transmembrane</keyword>
<sequence>MLSDSGRAVLTLILTASVNAALPPDTPWHARQDANTETLVPTITVQSAVASSSDIVSTSRLVPIATPIPLADKMGLIMPDPWHPVYAGLNYSFGFVDPTPKPAPTIGGWIRQIQPLLILPNYRVNIFPSSGQSNPEVASAVPLGSDGLCGATVINYATSYPFVFQESGWYMFVINQTWLQPTISENTCRKPLISEKSFFAWQSLSVAPLPTSTPLPSPSTRTIYNNVVTNTPGQLPFERTVETDRHKLAIGIGVTVAVLALIGMGAVIYFAQRRAKMRRESLAFSRLSERDKQDFLAENPDSWLNPNRNIRQNRGGPPAPPGTWAYENWYWQQMWNRQHAPWRWGGQSSGAGAEPAHLQPMTMVQHGYPTYQGYHGGYQYNGVPQQPVYR</sequence>
<evidence type="ECO:0000313" key="4">
    <source>
        <dbReference type="EMBL" id="ORX40820.1"/>
    </source>
</evidence>
<name>A0A1Y1US15_9TREE</name>
<dbReference type="InParanoid" id="A0A1Y1US15"/>
<dbReference type="GeneID" id="33556175"/>
<accession>A0A1Y1US15</accession>
<evidence type="ECO:0000313" key="5">
    <source>
        <dbReference type="Proteomes" id="UP000193218"/>
    </source>
</evidence>
<dbReference type="Proteomes" id="UP000193218">
    <property type="component" value="Unassembled WGS sequence"/>
</dbReference>
<proteinExistence type="predicted"/>